<dbReference type="InterPro" id="IPR016181">
    <property type="entry name" value="Acyl_CoA_acyltransferase"/>
</dbReference>
<dbReference type="Gene3D" id="3.40.630.30">
    <property type="match status" value="1"/>
</dbReference>
<keyword evidence="3" id="KW-1185">Reference proteome</keyword>
<dbReference type="EC" id="2.3.1.-" evidence="2"/>
<dbReference type="Proteomes" id="UP001242368">
    <property type="component" value="Unassembled WGS sequence"/>
</dbReference>
<sequence length="146" mass="16593">MEVKIKAFNGLSLNELYDILALRNEVFIVEQNCVYQDIDSKDQKALHVLLYEGSSLAAYARLFDKGIAYDTAAIGRVIVAPAYRNRALGDLLVDEAIKAIETHYKTISITISAQAHLQRFYGKHEFVTVSEEYLEDDIPHVKMKRN</sequence>
<name>A0ABT8CZZ9_9FLAO</name>
<protein>
    <submittedName>
        <fullName evidence="2">GNAT family N-acetyltransferase</fullName>
        <ecNumber evidence="2">2.3.1.-</ecNumber>
    </submittedName>
</protein>
<comment type="caution">
    <text evidence="2">The sequence shown here is derived from an EMBL/GenBank/DDBJ whole genome shotgun (WGS) entry which is preliminary data.</text>
</comment>
<evidence type="ECO:0000259" key="1">
    <source>
        <dbReference type="PROSITE" id="PS51186"/>
    </source>
</evidence>
<evidence type="ECO:0000313" key="2">
    <source>
        <dbReference type="EMBL" id="MDN3708637.1"/>
    </source>
</evidence>
<dbReference type="GO" id="GO:0016746">
    <property type="term" value="F:acyltransferase activity"/>
    <property type="evidence" value="ECO:0007669"/>
    <property type="project" value="UniProtKB-KW"/>
</dbReference>
<evidence type="ECO:0000313" key="3">
    <source>
        <dbReference type="Proteomes" id="UP001242368"/>
    </source>
</evidence>
<keyword evidence="2" id="KW-0012">Acyltransferase</keyword>
<organism evidence="2 3">
    <name type="scientific">Paenimyroides ceti</name>
    <dbReference type="NCBI Taxonomy" id="395087"/>
    <lineage>
        <taxon>Bacteria</taxon>
        <taxon>Pseudomonadati</taxon>
        <taxon>Bacteroidota</taxon>
        <taxon>Flavobacteriia</taxon>
        <taxon>Flavobacteriales</taxon>
        <taxon>Flavobacteriaceae</taxon>
        <taxon>Paenimyroides</taxon>
    </lineage>
</organism>
<dbReference type="Pfam" id="PF13673">
    <property type="entry name" value="Acetyltransf_10"/>
    <property type="match status" value="1"/>
</dbReference>
<feature type="domain" description="N-acetyltransferase" evidence="1">
    <location>
        <begin position="3"/>
        <end position="146"/>
    </location>
</feature>
<keyword evidence="2" id="KW-0808">Transferase</keyword>
<dbReference type="PROSITE" id="PS51186">
    <property type="entry name" value="GNAT"/>
    <property type="match status" value="1"/>
</dbReference>
<proteinExistence type="predicted"/>
<dbReference type="SUPFAM" id="SSF55729">
    <property type="entry name" value="Acyl-CoA N-acyltransferases (Nat)"/>
    <property type="match status" value="1"/>
</dbReference>
<reference evidence="3" key="1">
    <citation type="journal article" date="2019" name="Int. J. Syst. Evol. Microbiol.">
        <title>The Global Catalogue of Microorganisms (GCM) 10K type strain sequencing project: providing services to taxonomists for standard genome sequencing and annotation.</title>
        <authorList>
            <consortium name="The Broad Institute Genomics Platform"/>
            <consortium name="The Broad Institute Genome Sequencing Center for Infectious Disease"/>
            <person name="Wu L."/>
            <person name="Ma J."/>
        </authorList>
    </citation>
    <scope>NUCLEOTIDE SEQUENCE [LARGE SCALE GENOMIC DNA]</scope>
    <source>
        <strain evidence="3">CECT 7184</strain>
    </source>
</reference>
<gene>
    <name evidence="2" type="ORF">QW060_16160</name>
</gene>
<accession>A0ABT8CZZ9</accession>
<dbReference type="InterPro" id="IPR000182">
    <property type="entry name" value="GNAT_dom"/>
</dbReference>
<dbReference type="RefSeq" id="WP_290364493.1">
    <property type="nucleotide sequence ID" value="NZ_JAUFQU010000001.1"/>
</dbReference>
<dbReference type="EMBL" id="JAUFQU010000001">
    <property type="protein sequence ID" value="MDN3708637.1"/>
    <property type="molecule type" value="Genomic_DNA"/>
</dbReference>
<dbReference type="CDD" id="cd04301">
    <property type="entry name" value="NAT_SF"/>
    <property type="match status" value="1"/>
</dbReference>